<comment type="caution">
    <text evidence="2">The sequence shown here is derived from an EMBL/GenBank/DDBJ whole genome shotgun (WGS) entry which is preliminary data.</text>
</comment>
<keyword evidence="3" id="KW-1185">Reference proteome</keyword>
<dbReference type="Proteomes" id="UP001219525">
    <property type="component" value="Unassembled WGS sequence"/>
</dbReference>
<sequence>MHDSTSFAVPESGSAARAHAWIAEAAVERENSHYIPITASWALSALQKYSDPRLQKLERAARRTHDRLAFDAQARLDPLPPQGLQYIAEARHLQRVRYAAGGDTLAASFAVCDARLPPVEKIGLFAWLQSQTTAAHLDWAAAVGEGYVGQGSVEPMTDSGAVECSAADVIEAGADGCSDGPGFMIARTVSPEPWWLGQEGLVPGSEVGRRRRGARRVTASSGKCGPLRVWRQWLRERLIDDFLDDMNLSLVRDMAMPVNAVGAPHAPGHVPPNSAHPKGVAGRELE</sequence>
<proteinExistence type="predicted"/>
<dbReference type="AlphaFoldDB" id="A0AAD6VQC1"/>
<feature type="region of interest" description="Disordered" evidence="1">
    <location>
        <begin position="263"/>
        <end position="286"/>
    </location>
</feature>
<protein>
    <submittedName>
        <fullName evidence="2">Uncharacterized protein</fullName>
    </submittedName>
</protein>
<evidence type="ECO:0000313" key="2">
    <source>
        <dbReference type="EMBL" id="KAJ7219937.1"/>
    </source>
</evidence>
<reference evidence="2" key="1">
    <citation type="submission" date="2023-03" db="EMBL/GenBank/DDBJ databases">
        <title>Massive genome expansion in bonnet fungi (Mycena s.s.) driven by repeated elements and novel gene families across ecological guilds.</title>
        <authorList>
            <consortium name="Lawrence Berkeley National Laboratory"/>
            <person name="Harder C.B."/>
            <person name="Miyauchi S."/>
            <person name="Viragh M."/>
            <person name="Kuo A."/>
            <person name="Thoen E."/>
            <person name="Andreopoulos B."/>
            <person name="Lu D."/>
            <person name="Skrede I."/>
            <person name="Drula E."/>
            <person name="Henrissat B."/>
            <person name="Morin E."/>
            <person name="Kohler A."/>
            <person name="Barry K."/>
            <person name="LaButti K."/>
            <person name="Morin E."/>
            <person name="Salamov A."/>
            <person name="Lipzen A."/>
            <person name="Mereny Z."/>
            <person name="Hegedus B."/>
            <person name="Baldrian P."/>
            <person name="Stursova M."/>
            <person name="Weitz H."/>
            <person name="Taylor A."/>
            <person name="Grigoriev I.V."/>
            <person name="Nagy L.G."/>
            <person name="Martin F."/>
            <person name="Kauserud H."/>
        </authorList>
    </citation>
    <scope>NUCLEOTIDE SEQUENCE</scope>
    <source>
        <strain evidence="2">9144</strain>
    </source>
</reference>
<evidence type="ECO:0000256" key="1">
    <source>
        <dbReference type="SAM" id="MobiDB-lite"/>
    </source>
</evidence>
<organism evidence="2 3">
    <name type="scientific">Mycena pura</name>
    <dbReference type="NCBI Taxonomy" id="153505"/>
    <lineage>
        <taxon>Eukaryota</taxon>
        <taxon>Fungi</taxon>
        <taxon>Dikarya</taxon>
        <taxon>Basidiomycota</taxon>
        <taxon>Agaricomycotina</taxon>
        <taxon>Agaricomycetes</taxon>
        <taxon>Agaricomycetidae</taxon>
        <taxon>Agaricales</taxon>
        <taxon>Marasmiineae</taxon>
        <taxon>Mycenaceae</taxon>
        <taxon>Mycena</taxon>
    </lineage>
</organism>
<evidence type="ECO:0000313" key="3">
    <source>
        <dbReference type="Proteomes" id="UP001219525"/>
    </source>
</evidence>
<accession>A0AAD6VQC1</accession>
<gene>
    <name evidence="2" type="ORF">GGX14DRAFT_389356</name>
</gene>
<dbReference type="EMBL" id="JARJCW010000010">
    <property type="protein sequence ID" value="KAJ7219937.1"/>
    <property type="molecule type" value="Genomic_DNA"/>
</dbReference>
<name>A0AAD6VQC1_9AGAR</name>